<evidence type="ECO:0000313" key="1">
    <source>
        <dbReference type="EMBL" id="CAG8667684.1"/>
    </source>
</evidence>
<accession>A0A9N9E9F4</accession>
<sequence>LADGARLFSSSFEDLFNRDNGWLDEIGIKVWFENIVEKP</sequence>
<protein>
    <submittedName>
        <fullName evidence="1">13010_t:CDS:1</fullName>
    </submittedName>
</protein>
<dbReference type="Proteomes" id="UP000789831">
    <property type="component" value="Unassembled WGS sequence"/>
</dbReference>
<evidence type="ECO:0000313" key="2">
    <source>
        <dbReference type="Proteomes" id="UP000789831"/>
    </source>
</evidence>
<name>A0A9N9E9F4_9GLOM</name>
<comment type="caution">
    <text evidence="1">The sequence shown here is derived from an EMBL/GenBank/DDBJ whole genome shotgun (WGS) entry which is preliminary data.</text>
</comment>
<proteinExistence type="predicted"/>
<keyword evidence="2" id="KW-1185">Reference proteome</keyword>
<dbReference type="EMBL" id="CAJVPL010007084">
    <property type="protein sequence ID" value="CAG8667684.1"/>
    <property type="molecule type" value="Genomic_DNA"/>
</dbReference>
<organism evidence="1 2">
    <name type="scientific">Ambispora gerdemannii</name>
    <dbReference type="NCBI Taxonomy" id="144530"/>
    <lineage>
        <taxon>Eukaryota</taxon>
        <taxon>Fungi</taxon>
        <taxon>Fungi incertae sedis</taxon>
        <taxon>Mucoromycota</taxon>
        <taxon>Glomeromycotina</taxon>
        <taxon>Glomeromycetes</taxon>
        <taxon>Archaeosporales</taxon>
        <taxon>Ambisporaceae</taxon>
        <taxon>Ambispora</taxon>
    </lineage>
</organism>
<dbReference type="AlphaFoldDB" id="A0A9N9E9F4"/>
<gene>
    <name evidence="1" type="ORF">AGERDE_LOCUS12112</name>
</gene>
<reference evidence="1" key="1">
    <citation type="submission" date="2021-06" db="EMBL/GenBank/DDBJ databases">
        <authorList>
            <person name="Kallberg Y."/>
            <person name="Tangrot J."/>
            <person name="Rosling A."/>
        </authorList>
    </citation>
    <scope>NUCLEOTIDE SEQUENCE</scope>
    <source>
        <strain evidence="1">MT106</strain>
    </source>
</reference>
<feature type="non-terminal residue" evidence="1">
    <location>
        <position position="39"/>
    </location>
</feature>
<feature type="non-terminal residue" evidence="1">
    <location>
        <position position="1"/>
    </location>
</feature>